<evidence type="ECO:0000259" key="1">
    <source>
        <dbReference type="Pfam" id="PF13302"/>
    </source>
</evidence>
<keyword evidence="3" id="KW-1185">Reference proteome</keyword>
<dbReference type="PANTHER" id="PTHR43328">
    <property type="entry name" value="ACETYLTRANSFERASE-RELATED"/>
    <property type="match status" value="1"/>
</dbReference>
<gene>
    <name evidence="2" type="ORF">CPB83DRAFT_848311</name>
</gene>
<evidence type="ECO:0000313" key="2">
    <source>
        <dbReference type="EMBL" id="KAF9532082.1"/>
    </source>
</evidence>
<dbReference type="GO" id="GO:0016747">
    <property type="term" value="F:acyltransferase activity, transferring groups other than amino-acyl groups"/>
    <property type="evidence" value="ECO:0007669"/>
    <property type="project" value="InterPro"/>
</dbReference>
<dbReference type="Pfam" id="PF13302">
    <property type="entry name" value="Acetyltransf_3"/>
    <property type="match status" value="1"/>
</dbReference>
<proteinExistence type="predicted"/>
<dbReference type="InterPro" id="IPR016181">
    <property type="entry name" value="Acyl_CoA_acyltransferase"/>
</dbReference>
<reference evidence="2" key="1">
    <citation type="submission" date="2020-11" db="EMBL/GenBank/DDBJ databases">
        <authorList>
            <consortium name="DOE Joint Genome Institute"/>
            <person name="Ahrendt S."/>
            <person name="Riley R."/>
            <person name="Andreopoulos W."/>
            <person name="Labutti K."/>
            <person name="Pangilinan J."/>
            <person name="Ruiz-Duenas F.J."/>
            <person name="Barrasa J.M."/>
            <person name="Sanchez-Garcia M."/>
            <person name="Camarero S."/>
            <person name="Miyauchi S."/>
            <person name="Serrano A."/>
            <person name="Linde D."/>
            <person name="Babiker R."/>
            <person name="Drula E."/>
            <person name="Ayuso-Fernandez I."/>
            <person name="Pacheco R."/>
            <person name="Padilla G."/>
            <person name="Ferreira P."/>
            <person name="Barriuso J."/>
            <person name="Kellner H."/>
            <person name="Castanera R."/>
            <person name="Alfaro M."/>
            <person name="Ramirez L."/>
            <person name="Pisabarro A.G."/>
            <person name="Kuo A."/>
            <person name="Tritt A."/>
            <person name="Lipzen A."/>
            <person name="He G."/>
            <person name="Yan M."/>
            <person name="Ng V."/>
            <person name="Cullen D."/>
            <person name="Martin F."/>
            <person name="Rosso M.-N."/>
            <person name="Henrissat B."/>
            <person name="Hibbett D."/>
            <person name="Martinez A.T."/>
            <person name="Grigoriev I.V."/>
        </authorList>
    </citation>
    <scope>NUCLEOTIDE SEQUENCE</scope>
    <source>
        <strain evidence="2">CBS 506.95</strain>
    </source>
</reference>
<name>A0A9P6JSL4_9AGAR</name>
<dbReference type="Gene3D" id="3.40.630.30">
    <property type="match status" value="1"/>
</dbReference>
<dbReference type="Proteomes" id="UP000807306">
    <property type="component" value="Unassembled WGS sequence"/>
</dbReference>
<organism evidence="2 3">
    <name type="scientific">Crepidotus variabilis</name>
    <dbReference type="NCBI Taxonomy" id="179855"/>
    <lineage>
        <taxon>Eukaryota</taxon>
        <taxon>Fungi</taxon>
        <taxon>Dikarya</taxon>
        <taxon>Basidiomycota</taxon>
        <taxon>Agaricomycotina</taxon>
        <taxon>Agaricomycetes</taxon>
        <taxon>Agaricomycetidae</taxon>
        <taxon>Agaricales</taxon>
        <taxon>Agaricineae</taxon>
        <taxon>Crepidotaceae</taxon>
        <taxon>Crepidotus</taxon>
    </lineage>
</organism>
<protein>
    <submittedName>
        <fullName evidence="2">Acyl-CoA N-acyltransferase</fullName>
    </submittedName>
</protein>
<dbReference type="SUPFAM" id="SSF55729">
    <property type="entry name" value="Acyl-CoA N-acyltransferases (Nat)"/>
    <property type="match status" value="1"/>
</dbReference>
<feature type="domain" description="N-acetyltransferase" evidence="1">
    <location>
        <begin position="28"/>
        <end position="212"/>
    </location>
</feature>
<dbReference type="EMBL" id="MU157833">
    <property type="protein sequence ID" value="KAF9532082.1"/>
    <property type="molecule type" value="Genomic_DNA"/>
</dbReference>
<accession>A0A9P6JSL4</accession>
<dbReference type="AlphaFoldDB" id="A0A9P6JSL4"/>
<dbReference type="OrthoDB" id="630895at2759"/>
<dbReference type="PANTHER" id="PTHR43328:SF1">
    <property type="entry name" value="N-ACETYLTRANSFERASE DOMAIN-CONTAINING PROTEIN"/>
    <property type="match status" value="1"/>
</dbReference>
<sequence>MNLKPPQPLQFHPNTNEPFLRLRNHKNVILTPYRLDDTTGLVRILNDPLVYKWLYSTKFPFTLEDAKTWLDQTLSKSDAMLAELADGPDYISGTPLTAIREIQEDGTDILIGNITLARFTHGEIFNTETVDWENADENIAENLKLETGNPNIIWTIGDYLASTHHGRGIMSDAIQTIVYDWGVPKMNVRRMMIGAMVDNPASIKVFAKNDFKFWRRITDFDYSPYWGRMRDVEFHEWTL</sequence>
<evidence type="ECO:0000313" key="3">
    <source>
        <dbReference type="Proteomes" id="UP000807306"/>
    </source>
</evidence>
<dbReference type="InterPro" id="IPR000182">
    <property type="entry name" value="GNAT_dom"/>
</dbReference>
<comment type="caution">
    <text evidence="2">The sequence shown here is derived from an EMBL/GenBank/DDBJ whole genome shotgun (WGS) entry which is preliminary data.</text>
</comment>